<keyword evidence="1" id="KW-0812">Transmembrane</keyword>
<keyword evidence="1" id="KW-0863">Zinc-finger</keyword>
<dbReference type="InterPro" id="IPR019273">
    <property type="entry name" value="Lunapark_Znf"/>
</dbReference>
<feature type="compositionally biased region" description="Polar residues" evidence="2">
    <location>
        <begin position="182"/>
        <end position="192"/>
    </location>
</feature>
<gene>
    <name evidence="4" type="ORF">L227DRAFT_547731</name>
</gene>
<dbReference type="STRING" id="1328759.A0A5C2S937"/>
<evidence type="ECO:0000259" key="3">
    <source>
        <dbReference type="Pfam" id="PF10058"/>
    </source>
</evidence>
<dbReference type="GO" id="GO:0098826">
    <property type="term" value="C:endoplasmic reticulum tubular network membrane"/>
    <property type="evidence" value="ECO:0007669"/>
    <property type="project" value="UniProtKB-UniRule"/>
</dbReference>
<keyword evidence="5" id="KW-1185">Reference proteome</keyword>
<evidence type="ECO:0000256" key="1">
    <source>
        <dbReference type="RuleBase" id="RU367073"/>
    </source>
</evidence>
<feature type="compositionally biased region" description="Basic and acidic residues" evidence="2">
    <location>
        <begin position="286"/>
        <end position="297"/>
    </location>
</feature>
<comment type="similarity">
    <text evidence="1">Belongs to the lunapark family.</text>
</comment>
<feature type="compositionally biased region" description="Pro residues" evidence="2">
    <location>
        <begin position="166"/>
        <end position="177"/>
    </location>
</feature>
<dbReference type="InterPro" id="IPR040115">
    <property type="entry name" value="Lnp"/>
</dbReference>
<comment type="domain">
    <text evidence="1">The C4-type zinc finger motif is necessary both for its ER three-way tubular junction localization and formation.</text>
</comment>
<name>A0A5C2S937_9APHY</name>
<evidence type="ECO:0000313" key="4">
    <source>
        <dbReference type="EMBL" id="RPD60220.1"/>
    </source>
</evidence>
<dbReference type="Pfam" id="PF10058">
    <property type="entry name" value="Zn_ribbon_10"/>
    <property type="match status" value="1"/>
</dbReference>
<dbReference type="PANTHER" id="PTHR22166">
    <property type="entry name" value="ENDOPLASMIC RETICULUM JUNCTION FORMATION PROTEIN LUNAPARK"/>
    <property type="match status" value="1"/>
</dbReference>
<dbReference type="PANTHER" id="PTHR22166:SF12">
    <property type="entry name" value="ENDOPLASMIC RETICULUM JUNCTION FORMATION PROTEIN LUNAPARK"/>
    <property type="match status" value="1"/>
</dbReference>
<dbReference type="AlphaFoldDB" id="A0A5C2S937"/>
<dbReference type="EMBL" id="ML122266">
    <property type="protein sequence ID" value="RPD60220.1"/>
    <property type="molecule type" value="Genomic_DNA"/>
</dbReference>
<keyword evidence="1" id="KW-0472">Membrane</keyword>
<comment type="function">
    <text evidence="1">Plays a role in determining ER morphology.</text>
</comment>
<dbReference type="GO" id="GO:0008270">
    <property type="term" value="F:zinc ion binding"/>
    <property type="evidence" value="ECO:0007669"/>
    <property type="project" value="UniProtKB-KW"/>
</dbReference>
<proteinExistence type="inferred from homology"/>
<accession>A0A5C2S937</accession>
<keyword evidence="1" id="KW-0256">Endoplasmic reticulum</keyword>
<sequence length="344" mass="38659">MGLFSGWFKKNKSEDFEQVLATLSEDIQNRQKRLSEIRLRERRATLLVSVYALLAWIVYTSLWYMDFIPQLTTHPRRSKYERTAKGVPVFVGPIIILFIRRIVQMWYTRIGNAEEKALVKLRKQQRDKIEEVKQKTNYYSMRNLIERYEDGSPAPDSPAGLRRRIPPQPQGPIPQQPLVPQTPQRNLQVNPQTPAPGNLTPGLQQQLSPSPQRPLPPPRKQWFDKLADAILGDDDGSTTGAASRYALICQKCFAHNGLVKESMWEDAQYVCPKCGYFNPSARTLREMKEGKKSRSPDGRVPPPGVTPPSAGKGNFAPPIGAPTATETTASSTRADDGSSMDVDS</sequence>
<feature type="region of interest" description="Disordered" evidence="2">
    <location>
        <begin position="147"/>
        <end position="220"/>
    </location>
</feature>
<feature type="region of interest" description="Disordered" evidence="2">
    <location>
        <begin position="286"/>
        <end position="344"/>
    </location>
</feature>
<comment type="subcellular location">
    <subcellularLocation>
        <location evidence="1">Endoplasmic reticulum membrane</location>
        <topology evidence="1">Multi-pass membrane protein</topology>
    </subcellularLocation>
</comment>
<evidence type="ECO:0000313" key="5">
    <source>
        <dbReference type="Proteomes" id="UP000313359"/>
    </source>
</evidence>
<reference evidence="4" key="1">
    <citation type="journal article" date="2018" name="Genome Biol. Evol.">
        <title>Genomics and development of Lentinus tigrinus, a white-rot wood-decaying mushroom with dimorphic fruiting bodies.</title>
        <authorList>
            <person name="Wu B."/>
            <person name="Xu Z."/>
            <person name="Knudson A."/>
            <person name="Carlson A."/>
            <person name="Chen N."/>
            <person name="Kovaka S."/>
            <person name="LaButti K."/>
            <person name="Lipzen A."/>
            <person name="Pennachio C."/>
            <person name="Riley R."/>
            <person name="Schakwitz W."/>
            <person name="Umezawa K."/>
            <person name="Ohm R.A."/>
            <person name="Grigoriev I.V."/>
            <person name="Nagy L.G."/>
            <person name="Gibbons J."/>
            <person name="Hibbett D."/>
        </authorList>
    </citation>
    <scope>NUCLEOTIDE SEQUENCE [LARGE SCALE GENOMIC DNA]</scope>
    <source>
        <strain evidence="4">ALCF2SS1-6</strain>
    </source>
</reference>
<dbReference type="Proteomes" id="UP000313359">
    <property type="component" value="Unassembled WGS sequence"/>
</dbReference>
<feature type="transmembrane region" description="Helical" evidence="1">
    <location>
        <begin position="44"/>
        <end position="65"/>
    </location>
</feature>
<feature type="compositionally biased region" description="Low complexity" evidence="2">
    <location>
        <begin position="323"/>
        <end position="332"/>
    </location>
</feature>
<feature type="domain" description="Lunapark zinc ribbon" evidence="3">
    <location>
        <begin position="222"/>
        <end position="278"/>
    </location>
</feature>
<evidence type="ECO:0000256" key="2">
    <source>
        <dbReference type="SAM" id="MobiDB-lite"/>
    </source>
</evidence>
<feature type="transmembrane region" description="Helical" evidence="1">
    <location>
        <begin position="85"/>
        <end position="103"/>
    </location>
</feature>
<organism evidence="4 5">
    <name type="scientific">Lentinus tigrinus ALCF2SS1-6</name>
    <dbReference type="NCBI Taxonomy" id="1328759"/>
    <lineage>
        <taxon>Eukaryota</taxon>
        <taxon>Fungi</taxon>
        <taxon>Dikarya</taxon>
        <taxon>Basidiomycota</taxon>
        <taxon>Agaricomycotina</taxon>
        <taxon>Agaricomycetes</taxon>
        <taxon>Polyporales</taxon>
        <taxon>Polyporaceae</taxon>
        <taxon>Lentinus</taxon>
    </lineage>
</organism>
<dbReference type="GO" id="GO:0071788">
    <property type="term" value="P:endoplasmic reticulum tubular network maintenance"/>
    <property type="evidence" value="ECO:0007669"/>
    <property type="project" value="UniProtKB-UniRule"/>
</dbReference>
<keyword evidence="1" id="KW-0862">Zinc</keyword>
<keyword evidence="1" id="KW-0479">Metal-binding</keyword>
<dbReference type="OrthoDB" id="1725934at2759"/>
<protein>
    <recommendedName>
        <fullName evidence="1">Endoplasmic reticulum junction formation protein lunapark</fullName>
    </recommendedName>
</protein>
<keyword evidence="1" id="KW-1133">Transmembrane helix</keyword>
<dbReference type="GO" id="GO:1903373">
    <property type="term" value="P:positive regulation of endoplasmic reticulum tubular network organization"/>
    <property type="evidence" value="ECO:0007669"/>
    <property type="project" value="UniProtKB-UniRule"/>
</dbReference>